<dbReference type="CDD" id="cd00449">
    <property type="entry name" value="PLPDE_IV"/>
    <property type="match status" value="1"/>
</dbReference>
<dbReference type="InterPro" id="IPR036038">
    <property type="entry name" value="Aminotransferase-like"/>
</dbReference>
<dbReference type="Pfam" id="PF01063">
    <property type="entry name" value="Aminotran_4"/>
    <property type="match status" value="1"/>
</dbReference>
<dbReference type="SUPFAM" id="SSF56752">
    <property type="entry name" value="D-aminoacid aminotransferase-like PLP-dependent enzymes"/>
    <property type="match status" value="1"/>
</dbReference>
<evidence type="ECO:0000313" key="10">
    <source>
        <dbReference type="Proteomes" id="UP001500298"/>
    </source>
</evidence>
<dbReference type="Gene3D" id="3.30.470.10">
    <property type="match status" value="1"/>
</dbReference>
<organism evidence="9 10">
    <name type="scientific">Algivirga pacifica</name>
    <dbReference type="NCBI Taxonomy" id="1162670"/>
    <lineage>
        <taxon>Bacteria</taxon>
        <taxon>Pseudomonadati</taxon>
        <taxon>Bacteroidota</taxon>
        <taxon>Cytophagia</taxon>
        <taxon>Cytophagales</taxon>
        <taxon>Flammeovirgaceae</taxon>
        <taxon>Algivirga</taxon>
    </lineage>
</organism>
<protein>
    <recommendedName>
        <fullName evidence="5">branched-chain-amino-acid transaminase</fullName>
        <ecNumber evidence="5">2.6.1.42</ecNumber>
    </recommendedName>
</protein>
<comment type="pathway">
    <text evidence="1">Amino-acid biosynthesis; L-isoleucine biosynthesis; L-isoleucine from 2-oxobutanoate: step 4/4.</text>
</comment>
<dbReference type="RefSeq" id="WP_345372832.1">
    <property type="nucleotide sequence ID" value="NZ_BAABJX010000043.1"/>
</dbReference>
<comment type="catalytic activity">
    <reaction evidence="8">
        <text>L-leucine + 2-oxoglutarate = 4-methyl-2-oxopentanoate + L-glutamate</text>
        <dbReference type="Rhea" id="RHEA:18321"/>
        <dbReference type="ChEBI" id="CHEBI:16810"/>
        <dbReference type="ChEBI" id="CHEBI:17865"/>
        <dbReference type="ChEBI" id="CHEBI:29985"/>
        <dbReference type="ChEBI" id="CHEBI:57427"/>
        <dbReference type="EC" id="2.6.1.42"/>
    </reaction>
</comment>
<comment type="pathway">
    <text evidence="3">Amino-acid biosynthesis; L-leucine biosynthesis; L-leucine from 3-methyl-2-oxobutanoate: step 4/4.</text>
</comment>
<evidence type="ECO:0000256" key="4">
    <source>
        <dbReference type="ARBA" id="ARBA00009320"/>
    </source>
</evidence>
<comment type="catalytic activity">
    <reaction evidence="7">
        <text>L-isoleucine + 2-oxoglutarate = (S)-3-methyl-2-oxopentanoate + L-glutamate</text>
        <dbReference type="Rhea" id="RHEA:24801"/>
        <dbReference type="ChEBI" id="CHEBI:16810"/>
        <dbReference type="ChEBI" id="CHEBI:29985"/>
        <dbReference type="ChEBI" id="CHEBI:35146"/>
        <dbReference type="ChEBI" id="CHEBI:58045"/>
        <dbReference type="EC" id="2.6.1.42"/>
    </reaction>
</comment>
<comment type="similarity">
    <text evidence="4">Belongs to the class-IV pyridoxal-phosphate-dependent aminotransferase family.</text>
</comment>
<proteinExistence type="inferred from homology"/>
<evidence type="ECO:0000313" key="9">
    <source>
        <dbReference type="EMBL" id="GAA4841374.1"/>
    </source>
</evidence>
<dbReference type="EMBL" id="BAABJX010000043">
    <property type="protein sequence ID" value="GAA4841374.1"/>
    <property type="molecule type" value="Genomic_DNA"/>
</dbReference>
<comment type="caution">
    <text evidence="9">The sequence shown here is derived from an EMBL/GenBank/DDBJ whole genome shotgun (WGS) entry which is preliminary data.</text>
</comment>
<reference evidence="10" key="1">
    <citation type="journal article" date="2019" name="Int. J. Syst. Evol. Microbiol.">
        <title>The Global Catalogue of Microorganisms (GCM) 10K type strain sequencing project: providing services to taxonomists for standard genome sequencing and annotation.</title>
        <authorList>
            <consortium name="The Broad Institute Genomics Platform"/>
            <consortium name="The Broad Institute Genome Sequencing Center for Infectious Disease"/>
            <person name="Wu L."/>
            <person name="Ma J."/>
        </authorList>
    </citation>
    <scope>NUCLEOTIDE SEQUENCE [LARGE SCALE GENOMIC DNA]</scope>
    <source>
        <strain evidence="10">JCM 18326</strain>
    </source>
</reference>
<evidence type="ECO:0000256" key="5">
    <source>
        <dbReference type="ARBA" id="ARBA00013053"/>
    </source>
</evidence>
<dbReference type="Proteomes" id="UP001500298">
    <property type="component" value="Unassembled WGS sequence"/>
</dbReference>
<dbReference type="InterPro" id="IPR001544">
    <property type="entry name" value="Aminotrans_IV"/>
</dbReference>
<dbReference type="EC" id="2.6.1.42" evidence="5"/>
<evidence type="ECO:0000256" key="3">
    <source>
        <dbReference type="ARBA" id="ARBA00005072"/>
    </source>
</evidence>
<dbReference type="InterPro" id="IPR050571">
    <property type="entry name" value="Class-IV_PLP-Dep_Aminotrnsfr"/>
</dbReference>
<accession>A0ABP9DDI2</accession>
<name>A0ABP9DDI2_9BACT</name>
<comment type="catalytic activity">
    <reaction evidence="6">
        <text>L-valine + 2-oxoglutarate = 3-methyl-2-oxobutanoate + L-glutamate</text>
        <dbReference type="Rhea" id="RHEA:24813"/>
        <dbReference type="ChEBI" id="CHEBI:11851"/>
        <dbReference type="ChEBI" id="CHEBI:16810"/>
        <dbReference type="ChEBI" id="CHEBI:29985"/>
        <dbReference type="ChEBI" id="CHEBI:57762"/>
        <dbReference type="EC" id="2.6.1.42"/>
    </reaction>
</comment>
<sequence length="275" mass="31565">MFVNYNFELLEKKKVTIPIEDRGFAYGDGLFETIIMKNDRLQFAVDHLERLQKGMKVMGFDKDVEALNLEWLLKSCRQLKEKNKFEGDVRFKLMVWRRKGGLYTPTSQGFHVLLTARDFTPVTYEEGVTVDFCERSFVQYSAISFAKTLSSMTYVLAGIEKKEKQVDDLVLMNSEGYLCEFISSALFWVKNDQIYTPRLQTGCVAGIARKNIIQTLEDLGYKVKKVMARKQDLLTADCILSANVAGVHIVKALEGRSYKSVSTWKRIFQKAYYGG</sequence>
<dbReference type="PANTHER" id="PTHR42743:SF11">
    <property type="entry name" value="AMINODEOXYCHORISMATE LYASE"/>
    <property type="match status" value="1"/>
</dbReference>
<dbReference type="InterPro" id="IPR043132">
    <property type="entry name" value="BCAT-like_C"/>
</dbReference>
<evidence type="ECO:0000256" key="6">
    <source>
        <dbReference type="ARBA" id="ARBA00048212"/>
    </source>
</evidence>
<keyword evidence="10" id="KW-1185">Reference proteome</keyword>
<comment type="pathway">
    <text evidence="2">Amino-acid biosynthesis; L-valine biosynthesis; L-valine from pyruvate: step 4/4.</text>
</comment>
<gene>
    <name evidence="9" type="primary">ilvE</name>
    <name evidence="9" type="ORF">GCM10023331_27990</name>
</gene>
<evidence type="ECO:0000256" key="7">
    <source>
        <dbReference type="ARBA" id="ARBA00048798"/>
    </source>
</evidence>
<evidence type="ECO:0000256" key="1">
    <source>
        <dbReference type="ARBA" id="ARBA00004824"/>
    </source>
</evidence>
<evidence type="ECO:0000256" key="2">
    <source>
        <dbReference type="ARBA" id="ARBA00004931"/>
    </source>
</evidence>
<dbReference type="Gene3D" id="3.20.10.10">
    <property type="entry name" value="D-amino Acid Aminotransferase, subunit A, domain 2"/>
    <property type="match status" value="1"/>
</dbReference>
<dbReference type="PANTHER" id="PTHR42743">
    <property type="entry name" value="AMINO-ACID AMINOTRANSFERASE"/>
    <property type="match status" value="1"/>
</dbReference>
<dbReference type="InterPro" id="IPR043131">
    <property type="entry name" value="BCAT-like_N"/>
</dbReference>
<evidence type="ECO:0000256" key="8">
    <source>
        <dbReference type="ARBA" id="ARBA00049229"/>
    </source>
</evidence>